<name>A0ABU8J631_9BURK</name>
<organism evidence="4 5">
    <name type="scientific">Paraburkholderia bengalensis</name>
    <dbReference type="NCBI Taxonomy" id="2747562"/>
    <lineage>
        <taxon>Bacteria</taxon>
        <taxon>Pseudomonadati</taxon>
        <taxon>Pseudomonadota</taxon>
        <taxon>Betaproteobacteria</taxon>
        <taxon>Burkholderiales</taxon>
        <taxon>Burkholderiaceae</taxon>
        <taxon>Paraburkholderia</taxon>
    </lineage>
</organism>
<protein>
    <submittedName>
        <fullName evidence="4">DJ-1/PfpI family protein</fullName>
    </submittedName>
</protein>
<feature type="domain" description="HTH araC/xylS-type" evidence="3">
    <location>
        <begin position="203"/>
        <end position="301"/>
    </location>
</feature>
<evidence type="ECO:0000256" key="1">
    <source>
        <dbReference type="ARBA" id="ARBA00023015"/>
    </source>
</evidence>
<evidence type="ECO:0000313" key="4">
    <source>
        <dbReference type="EMBL" id="MEI6003444.1"/>
    </source>
</evidence>
<dbReference type="Pfam" id="PF01965">
    <property type="entry name" value="DJ-1_PfpI"/>
    <property type="match status" value="1"/>
</dbReference>
<dbReference type="InterPro" id="IPR009057">
    <property type="entry name" value="Homeodomain-like_sf"/>
</dbReference>
<dbReference type="SUPFAM" id="SSF46689">
    <property type="entry name" value="Homeodomain-like"/>
    <property type="match status" value="2"/>
</dbReference>
<dbReference type="SMART" id="SM00342">
    <property type="entry name" value="HTH_ARAC"/>
    <property type="match status" value="1"/>
</dbReference>
<evidence type="ECO:0000313" key="5">
    <source>
        <dbReference type="Proteomes" id="UP001386437"/>
    </source>
</evidence>
<keyword evidence="2" id="KW-0804">Transcription</keyword>
<dbReference type="InterPro" id="IPR018060">
    <property type="entry name" value="HTH_AraC"/>
</dbReference>
<reference evidence="4 5" key="1">
    <citation type="journal article" date="2022" name="Arch. Microbiol.">
        <title>Paraburkholderia bengalensis sp. nov. isolated from roots of Oryza sativa, IR64.</title>
        <authorList>
            <person name="Nag P."/>
            <person name="Mondal N."/>
            <person name="Sarkar J."/>
            <person name="Das S."/>
        </authorList>
    </citation>
    <scope>NUCLEOTIDE SEQUENCE [LARGE SCALE GENOMIC DNA]</scope>
    <source>
        <strain evidence="4 5">IR64_4_BI</strain>
    </source>
</reference>
<dbReference type="Gene3D" id="3.40.50.880">
    <property type="match status" value="1"/>
</dbReference>
<comment type="caution">
    <text evidence="4">The sequence shown here is derived from an EMBL/GenBank/DDBJ whole genome shotgun (WGS) entry which is preliminary data.</text>
</comment>
<dbReference type="SUPFAM" id="SSF52317">
    <property type="entry name" value="Class I glutamine amidotransferase-like"/>
    <property type="match status" value="1"/>
</dbReference>
<evidence type="ECO:0000256" key="2">
    <source>
        <dbReference type="ARBA" id="ARBA00023163"/>
    </source>
</evidence>
<gene>
    <name evidence="4" type="ORF">H3V53_42175</name>
</gene>
<dbReference type="InterPro" id="IPR002818">
    <property type="entry name" value="DJ-1/PfpI"/>
</dbReference>
<keyword evidence="5" id="KW-1185">Reference proteome</keyword>
<accession>A0ABU8J631</accession>
<sequence length="313" mass="34104">MGVSSVFAYANSHLERRGRRGRYDVKIAATDRGYVVSDAGVAIVTEKRLDPLAIPHTALVVGGRAIEDCVANNAGIVEWVRHAGTRGSRIAGLCVGTFLVAEAGLLNGKRATTHWSLTELLKNRHPEVSVCAGYLFVRDGSVWTSAGVTAGIDLALAIVEMDFGNDVAAGVEKDLVIHARRTGSQSQLRLHSASRTMRHPDIRAVQHWILDNIDKTLTAADMAQHAATSLRSFNRRFKEETGTTPTAFLSNARVEAARRLLEESDLPAKTIASRTGFKTYEAMRKAFHDTVGITPIAYREHATRAAQDETMES</sequence>
<dbReference type="Proteomes" id="UP001386437">
    <property type="component" value="Unassembled WGS sequence"/>
</dbReference>
<dbReference type="PROSITE" id="PS01124">
    <property type="entry name" value="HTH_ARAC_FAMILY_2"/>
    <property type="match status" value="1"/>
</dbReference>
<proteinExistence type="predicted"/>
<evidence type="ECO:0000259" key="3">
    <source>
        <dbReference type="PROSITE" id="PS01124"/>
    </source>
</evidence>
<dbReference type="EMBL" id="JACFYJ010000218">
    <property type="protein sequence ID" value="MEI6003444.1"/>
    <property type="molecule type" value="Genomic_DNA"/>
</dbReference>
<dbReference type="Pfam" id="PF12833">
    <property type="entry name" value="HTH_18"/>
    <property type="match status" value="1"/>
</dbReference>
<dbReference type="PANTHER" id="PTHR43130">
    <property type="entry name" value="ARAC-FAMILY TRANSCRIPTIONAL REGULATOR"/>
    <property type="match status" value="1"/>
</dbReference>
<dbReference type="InterPro" id="IPR029062">
    <property type="entry name" value="Class_I_gatase-like"/>
</dbReference>
<dbReference type="Gene3D" id="1.10.10.60">
    <property type="entry name" value="Homeodomain-like"/>
    <property type="match status" value="1"/>
</dbReference>
<keyword evidence="1" id="KW-0805">Transcription regulation</keyword>
<dbReference type="InterPro" id="IPR052158">
    <property type="entry name" value="INH-QAR"/>
</dbReference>
<dbReference type="CDD" id="cd03137">
    <property type="entry name" value="GATase1_AraC_1"/>
    <property type="match status" value="1"/>
</dbReference>
<dbReference type="PANTHER" id="PTHR43130:SF3">
    <property type="entry name" value="HTH-TYPE TRANSCRIPTIONAL REGULATOR RV1931C"/>
    <property type="match status" value="1"/>
</dbReference>